<name>A0A4U7AQ43_9PEZI</name>
<dbReference type="GO" id="GO:0033588">
    <property type="term" value="C:elongator holoenzyme complex"/>
    <property type="evidence" value="ECO:0007669"/>
    <property type="project" value="InterPro"/>
</dbReference>
<accession>A0A4U7AQ43</accession>
<dbReference type="InterPro" id="IPR056164">
    <property type="entry name" value="Beta-prop_ELP1_1st"/>
</dbReference>
<dbReference type="Pfam" id="PF23925">
    <property type="entry name" value="A-sol_ELP1"/>
    <property type="match status" value="1"/>
</dbReference>
<feature type="domain" description="ELP1 N-terminal second beta-propeller" evidence="8">
    <location>
        <begin position="403"/>
        <end position="675"/>
    </location>
</feature>
<dbReference type="GO" id="GO:0005829">
    <property type="term" value="C:cytosol"/>
    <property type="evidence" value="ECO:0007669"/>
    <property type="project" value="TreeGrafter"/>
</dbReference>
<comment type="function">
    <text evidence="5">Component of the elongator complex which is required for multiple tRNA modifications, including mcm5U (5-methoxycarbonylmethyl uridine), mcm5s2U (5-methoxycarbonylmethyl-2-thiouridine), and ncm5U (5-carbamoylmethyl uridine). The elongator complex catalyzes formation of carboxymethyluridine in the wobble base at position 34 in tRNAs.</text>
</comment>
<gene>
    <name evidence="12" type="ORF">C1H76_9450</name>
</gene>
<comment type="pathway">
    <text evidence="1">tRNA modification; 5-methoxycarbonylmethyl-2-thiouridine-tRNA biosynthesis.</text>
</comment>
<evidence type="ECO:0000259" key="9">
    <source>
        <dbReference type="Pfam" id="PF23878"/>
    </source>
</evidence>
<proteinExistence type="inferred from homology"/>
<dbReference type="Proteomes" id="UP000308133">
    <property type="component" value="Unassembled WGS sequence"/>
</dbReference>
<dbReference type="Pfam" id="PF04762">
    <property type="entry name" value="Beta-prop_ELP1_1st"/>
    <property type="match status" value="1"/>
</dbReference>
<dbReference type="InterPro" id="IPR056166">
    <property type="entry name" value="TPR_ELP1"/>
</dbReference>
<dbReference type="SUPFAM" id="SSF82171">
    <property type="entry name" value="DPP6 N-terminal domain-like"/>
    <property type="match status" value="1"/>
</dbReference>
<dbReference type="Pfam" id="PF23878">
    <property type="entry name" value="TPR_ELP1"/>
    <property type="match status" value="1"/>
</dbReference>
<dbReference type="InterPro" id="IPR056167">
    <property type="entry name" value="A-sol_ELP1"/>
</dbReference>
<comment type="caution">
    <text evidence="12">The sequence shown here is derived from an EMBL/GenBank/DDBJ whole genome shotgun (WGS) entry which is preliminary data.</text>
</comment>
<dbReference type="PANTHER" id="PTHR12747:SF0">
    <property type="entry name" value="ELONGATOR COMPLEX PROTEIN 1"/>
    <property type="match status" value="1"/>
</dbReference>
<feature type="compositionally biased region" description="Polar residues" evidence="6">
    <location>
        <begin position="1178"/>
        <end position="1194"/>
    </location>
</feature>
<feature type="compositionally biased region" description="Low complexity" evidence="6">
    <location>
        <begin position="852"/>
        <end position="861"/>
    </location>
</feature>
<dbReference type="EMBL" id="PTQR01000128">
    <property type="protein sequence ID" value="TKX18660.1"/>
    <property type="molecule type" value="Genomic_DNA"/>
</dbReference>
<dbReference type="InterPro" id="IPR056165">
    <property type="entry name" value="Beta-prop_ELP1_2nd"/>
</dbReference>
<evidence type="ECO:0000259" key="7">
    <source>
        <dbReference type="Pfam" id="PF04762"/>
    </source>
</evidence>
<evidence type="ECO:0000256" key="2">
    <source>
        <dbReference type="ARBA" id="ARBA00006086"/>
    </source>
</evidence>
<sequence>MRNLRNIRHTQIEFSETDLPLTATAWDADTDGLICAFGPTETEAIIELKRYEKDAFKPEDGRLIASWDAPCPLPDLPCDKILSARYFAETQSTCLILAGGDLVVVRESPQAGEDLIEIVGSVDAGINAAAWSPDDELVAISTKADTFILMTRLFESTANVQMAPDDIKVSAHVSVGWGKSETQFKGKRAKAMRDPTVPEHVDEGALSQFDAGETTISWRGDGAYVAINTVEESRRRIIRIYSREGVLDSVSEPVDGLEGALSWRPAGNLLAGIQHRTDGTLYVVFFERNGLRHGEFGLRFTTDGTPRPEWTQRMALAWNNDSTILAVSFEDRVQLWTMGNYHYYLKQEVCLPQQTEPISVSWHSEKALYLTAFARDDLRYLNYTSQISGGSTSSPTDFGIAAVIDGTSLKLTPLRVANVPPPMSFIDFTLSSNAIDLSCNKDASLIAVLCHAKVETYRLDLLGPNPTDLHLDLSIGLPDGYSICHPRQIEIDAKNDIFILSSTANEPVDKVSALIAGEWIEVNTPTSSTMISSIRTRSDYETIYYQDAPQNKSASSVYSIEASSAGLAPEKLSDLPMLCPRFEVWKEEDTTIIFGLTAGGTLYAQGRSSGEPSFNQRLQVKGVTSFLTTPSHLILTTSQHLVKFVHLHEGDLEIPFDEPEKDERCRGIERGARLVTVMPSAYALVLQMPRGNLETIYPRALVLAGIRKAILAKNYRKAFFACRNHRVDMNILHDYAPDQFMSSIESFVDQLKKPSHIDLFLSQLRDEDVTETLYKETLNAPKLGLHAPQPHGTSVSTNSISSSSKTNRICSAFITTLSTPPRQSTHLQTLITSHVCKNPPDLESGLRLLSSLRTPSTTPDDPSVPDPASNPALDRATEHICFLSDAHRLYDTALGLYDLDVALLVAQHAQKDPREYLPYLQSLQTMPDLRRKFTIDNDLRRYGKALAALLAMGQDTWEETLRYVVRHELYGEAVEGVKYQREKRGEVMRLWAEWLGERNRFKEAGIAWEGLGEYGRASEMYQSGGMWRECLSTARLGGRGEEEVRILARGLAEGKEEEKEYAAAAVVWGEYLGDVEGCVRCWCKAYRFDEAVRVVSLKGNKGMLGLVDSGLAEGFAAMSEMLAEMKTQIGAQVGRLRELREKKRLDPLGFYDGTPASNNPDIPDDVSLAPSMNSTSAGTFMTRYTNRTASTLATNTTRKSSKNRRREERKKARGKKGSVYEEEYLVSSIGRLVERLNSISEEVQRLVEGLMRRDMRERGVAVQTLMKEVAEAAKASLPEVYEQDVGVQRQVVEVNAEMDGEGEALPPVKREVPVLKSFEGLSLLG</sequence>
<dbReference type="GO" id="GO:0000049">
    <property type="term" value="F:tRNA binding"/>
    <property type="evidence" value="ECO:0007669"/>
    <property type="project" value="TreeGrafter"/>
</dbReference>
<dbReference type="Pfam" id="PF23936">
    <property type="entry name" value="HB_ELP1"/>
    <property type="match status" value="1"/>
</dbReference>
<evidence type="ECO:0000313" key="13">
    <source>
        <dbReference type="Proteomes" id="UP000308133"/>
    </source>
</evidence>
<comment type="subcellular location">
    <subcellularLocation>
        <location evidence="5">Cytoplasm</location>
    </subcellularLocation>
    <subcellularLocation>
        <location evidence="5">Nucleus</location>
    </subcellularLocation>
</comment>
<keyword evidence="3 5" id="KW-0963">Cytoplasm</keyword>
<evidence type="ECO:0000256" key="3">
    <source>
        <dbReference type="ARBA" id="ARBA00022490"/>
    </source>
</evidence>
<evidence type="ECO:0000259" key="11">
    <source>
        <dbReference type="Pfam" id="PF23936"/>
    </source>
</evidence>
<evidence type="ECO:0000256" key="6">
    <source>
        <dbReference type="SAM" id="MobiDB-lite"/>
    </source>
</evidence>
<dbReference type="PANTHER" id="PTHR12747">
    <property type="entry name" value="ELONGATOR COMPLEX PROTEIN 1"/>
    <property type="match status" value="1"/>
</dbReference>
<organism evidence="12 13">
    <name type="scientific">Elsinoe australis</name>
    <dbReference type="NCBI Taxonomy" id="40998"/>
    <lineage>
        <taxon>Eukaryota</taxon>
        <taxon>Fungi</taxon>
        <taxon>Dikarya</taxon>
        <taxon>Ascomycota</taxon>
        <taxon>Pezizomycotina</taxon>
        <taxon>Dothideomycetes</taxon>
        <taxon>Dothideomycetidae</taxon>
        <taxon>Myriangiales</taxon>
        <taxon>Elsinoaceae</taxon>
        <taxon>Elsinoe</taxon>
    </lineage>
</organism>
<evidence type="ECO:0000259" key="10">
    <source>
        <dbReference type="Pfam" id="PF23925"/>
    </source>
</evidence>
<evidence type="ECO:0000256" key="1">
    <source>
        <dbReference type="ARBA" id="ARBA00005043"/>
    </source>
</evidence>
<evidence type="ECO:0000256" key="4">
    <source>
        <dbReference type="ARBA" id="ARBA00022694"/>
    </source>
</evidence>
<feature type="region of interest" description="Disordered" evidence="6">
    <location>
        <begin position="783"/>
        <end position="803"/>
    </location>
</feature>
<feature type="domain" description="ELP1 first N-terminal beta-propeller" evidence="7">
    <location>
        <begin position="1"/>
        <end position="365"/>
    </location>
</feature>
<reference evidence="12 13" key="1">
    <citation type="submission" date="2018-02" db="EMBL/GenBank/DDBJ databases">
        <title>Draft genome sequences of Elsinoe sp., causing black scab on jojoba.</title>
        <authorList>
            <person name="Stodart B."/>
            <person name="Jeffress S."/>
            <person name="Ash G."/>
            <person name="Arun Chinnappa K."/>
        </authorList>
    </citation>
    <scope>NUCLEOTIDE SEQUENCE [LARGE SCALE GENOMIC DNA]</scope>
    <source>
        <strain evidence="12 13">Hillstone_2</strain>
    </source>
</reference>
<dbReference type="Pfam" id="PF23797">
    <property type="entry name" value="Beta-prop_ELP1_2nd"/>
    <property type="match status" value="1"/>
</dbReference>
<keyword evidence="4" id="KW-0819">tRNA processing</keyword>
<dbReference type="PIRSF" id="PIRSF017233">
    <property type="entry name" value="IKAP"/>
    <property type="match status" value="1"/>
</dbReference>
<comment type="similarity">
    <text evidence="2 5">Belongs to the ELP1/IKA1 family.</text>
</comment>
<feature type="region of interest" description="Disordered" evidence="6">
    <location>
        <begin position="1178"/>
        <end position="1216"/>
    </location>
</feature>
<feature type="domain" description="ELP1 alpha-solenoid" evidence="10">
    <location>
        <begin position="699"/>
        <end position="923"/>
    </location>
</feature>
<keyword evidence="5" id="KW-0539">Nucleus</keyword>
<dbReference type="UniPathway" id="UPA00988"/>
<feature type="domain" description="ELP1 three-helical bundle" evidence="11">
    <location>
        <begin position="1108"/>
        <end position="1280"/>
    </location>
</feature>
<protein>
    <recommendedName>
        <fullName evidence="5">Elongator complex protein 1</fullName>
    </recommendedName>
</protein>
<evidence type="ECO:0000313" key="12">
    <source>
        <dbReference type="EMBL" id="TKX18660.1"/>
    </source>
</evidence>
<dbReference type="GO" id="GO:0005634">
    <property type="term" value="C:nucleus"/>
    <property type="evidence" value="ECO:0007669"/>
    <property type="project" value="UniProtKB-SubCell"/>
</dbReference>
<dbReference type="InterPro" id="IPR006849">
    <property type="entry name" value="Elp1"/>
</dbReference>
<feature type="domain" description="ELP1 TPR" evidence="9">
    <location>
        <begin position="931"/>
        <end position="1093"/>
    </location>
</feature>
<evidence type="ECO:0000259" key="8">
    <source>
        <dbReference type="Pfam" id="PF23797"/>
    </source>
</evidence>
<dbReference type="InterPro" id="IPR056169">
    <property type="entry name" value="HB_ELP1"/>
</dbReference>
<evidence type="ECO:0000256" key="5">
    <source>
        <dbReference type="PIRNR" id="PIRNR017233"/>
    </source>
</evidence>
<dbReference type="GO" id="GO:0002926">
    <property type="term" value="P:tRNA wobble base 5-methoxycarbonylmethyl-2-thiouridinylation"/>
    <property type="evidence" value="ECO:0007669"/>
    <property type="project" value="TreeGrafter"/>
</dbReference>
<feature type="compositionally biased region" description="Low complexity" evidence="6">
    <location>
        <begin position="793"/>
        <end position="803"/>
    </location>
</feature>
<feature type="region of interest" description="Disordered" evidence="6">
    <location>
        <begin position="852"/>
        <end position="871"/>
    </location>
</feature>